<sequence length="161" mass="16774">MVAPPASRRVFMLLAASAALLPGACQRGPGAEVRASQAWVRLAAVPGRPAAAYLTLHGADHPVRLLAVESPAAGSSELHETLRRIDDNGGPPEMTMDRLDYVDIPTGATIAFAPQAMHVMLFGVAPALKPGDRVPLVLRFAKGAPLTIKARAIAAGDPAPY</sequence>
<reference evidence="1" key="1">
    <citation type="journal article" date="2022" name="Toxins">
        <title>Genomic Analysis of Sphingopyxis sp. USTB-05 for Biodegrading Cyanobacterial Hepatotoxins.</title>
        <authorList>
            <person name="Liu C."/>
            <person name="Xu Q."/>
            <person name="Zhao Z."/>
            <person name="Zhang H."/>
            <person name="Liu X."/>
            <person name="Yin C."/>
            <person name="Liu Y."/>
            <person name="Yan H."/>
        </authorList>
    </citation>
    <scope>NUCLEOTIDE SEQUENCE</scope>
    <source>
        <strain evidence="1">NBD5</strain>
    </source>
</reference>
<evidence type="ECO:0000313" key="2">
    <source>
        <dbReference type="Proteomes" id="UP001056937"/>
    </source>
</evidence>
<dbReference type="PANTHER" id="PTHR36302:SF1">
    <property type="entry name" value="COPPER CHAPERONE PCU(A)C"/>
    <property type="match status" value="1"/>
</dbReference>
<dbReference type="SUPFAM" id="SSF110087">
    <property type="entry name" value="DR1885-like metal-binding protein"/>
    <property type="match status" value="1"/>
</dbReference>
<dbReference type="InterPro" id="IPR036182">
    <property type="entry name" value="PCuAC_sf"/>
</dbReference>
<dbReference type="Pfam" id="PF04314">
    <property type="entry name" value="PCuAC"/>
    <property type="match status" value="1"/>
</dbReference>
<dbReference type="PANTHER" id="PTHR36302">
    <property type="entry name" value="BLR7088 PROTEIN"/>
    <property type="match status" value="1"/>
</dbReference>
<accession>A0ABY4X8K1</accession>
<dbReference type="Gene3D" id="2.60.40.1890">
    <property type="entry name" value="PCu(A)C copper chaperone"/>
    <property type="match status" value="1"/>
</dbReference>
<dbReference type="RefSeq" id="WP_252167036.1">
    <property type="nucleotide sequence ID" value="NZ_CP084930.1"/>
</dbReference>
<organism evidence="1 2">
    <name type="scientific">Sphingomonas morindae</name>
    <dbReference type="NCBI Taxonomy" id="1541170"/>
    <lineage>
        <taxon>Bacteria</taxon>
        <taxon>Pseudomonadati</taxon>
        <taxon>Pseudomonadota</taxon>
        <taxon>Alphaproteobacteria</taxon>
        <taxon>Sphingomonadales</taxon>
        <taxon>Sphingomonadaceae</taxon>
        <taxon>Sphingomonas</taxon>
    </lineage>
</organism>
<name>A0ABY4X8K1_9SPHN</name>
<evidence type="ECO:0000313" key="1">
    <source>
        <dbReference type="EMBL" id="USI73225.1"/>
    </source>
</evidence>
<protein>
    <submittedName>
        <fullName evidence="1">Copper chaperone PCu(A)C</fullName>
    </submittedName>
</protein>
<dbReference type="Proteomes" id="UP001056937">
    <property type="component" value="Chromosome 1"/>
</dbReference>
<proteinExistence type="predicted"/>
<gene>
    <name evidence="1" type="ORF">LHA26_01735</name>
</gene>
<dbReference type="EMBL" id="CP084930">
    <property type="protein sequence ID" value="USI73225.1"/>
    <property type="molecule type" value="Genomic_DNA"/>
</dbReference>
<keyword evidence="2" id="KW-1185">Reference proteome</keyword>
<dbReference type="InterPro" id="IPR007410">
    <property type="entry name" value="LpqE-like"/>
</dbReference>
<dbReference type="InterPro" id="IPR058248">
    <property type="entry name" value="Lxx211020-like"/>
</dbReference>